<dbReference type="Ensembl" id="ENSSORT00005001090.1">
    <property type="protein sequence ID" value="ENSSORP00005001058.1"/>
    <property type="gene ID" value="ENSSORG00005000638.1"/>
</dbReference>
<keyword evidence="3" id="KW-1185">Reference proteome</keyword>
<dbReference type="InParanoid" id="A0A672Y4S1"/>
<feature type="chain" id="PRO_5025643260" evidence="1">
    <location>
        <begin position="21"/>
        <end position="75"/>
    </location>
</feature>
<reference evidence="2" key="3">
    <citation type="submission" date="2025-09" db="UniProtKB">
        <authorList>
            <consortium name="Ensembl"/>
        </authorList>
    </citation>
    <scope>IDENTIFICATION</scope>
</reference>
<reference evidence="2" key="1">
    <citation type="submission" date="2019-06" db="EMBL/GenBank/DDBJ databases">
        <authorList>
            <consortium name="Wellcome Sanger Institute Data Sharing"/>
        </authorList>
    </citation>
    <scope>NUCLEOTIDE SEQUENCE [LARGE SCALE GENOMIC DNA]</scope>
</reference>
<organism evidence="2 3">
    <name type="scientific">Sphaeramia orbicularis</name>
    <name type="common">orbiculate cardinalfish</name>
    <dbReference type="NCBI Taxonomy" id="375764"/>
    <lineage>
        <taxon>Eukaryota</taxon>
        <taxon>Metazoa</taxon>
        <taxon>Chordata</taxon>
        <taxon>Craniata</taxon>
        <taxon>Vertebrata</taxon>
        <taxon>Euteleostomi</taxon>
        <taxon>Actinopterygii</taxon>
        <taxon>Neopterygii</taxon>
        <taxon>Teleostei</taxon>
        <taxon>Neoteleostei</taxon>
        <taxon>Acanthomorphata</taxon>
        <taxon>Gobiaria</taxon>
        <taxon>Kurtiformes</taxon>
        <taxon>Apogonoidei</taxon>
        <taxon>Apogonidae</taxon>
        <taxon>Apogoninae</taxon>
        <taxon>Sphaeramia</taxon>
    </lineage>
</organism>
<evidence type="ECO:0000313" key="3">
    <source>
        <dbReference type="Proteomes" id="UP000472271"/>
    </source>
</evidence>
<proteinExistence type="predicted"/>
<accession>A0A672Y4S1</accession>
<dbReference type="Proteomes" id="UP000472271">
    <property type="component" value="Chromosome 8"/>
</dbReference>
<evidence type="ECO:0000313" key="2">
    <source>
        <dbReference type="Ensembl" id="ENSSORP00005001058.1"/>
    </source>
</evidence>
<name>A0A672Y4S1_9TELE</name>
<reference evidence="2" key="2">
    <citation type="submission" date="2025-08" db="UniProtKB">
        <authorList>
            <consortium name="Ensembl"/>
        </authorList>
    </citation>
    <scope>IDENTIFICATION</scope>
</reference>
<dbReference type="AlphaFoldDB" id="A0A672Y4S1"/>
<evidence type="ECO:0000256" key="1">
    <source>
        <dbReference type="SAM" id="SignalP"/>
    </source>
</evidence>
<feature type="signal peptide" evidence="1">
    <location>
        <begin position="1"/>
        <end position="20"/>
    </location>
</feature>
<protein>
    <submittedName>
        <fullName evidence="2">Uncharacterized protein</fullName>
    </submittedName>
</protein>
<sequence length="75" mass="8320">MCTTMMVLTTIALILRQKFSNKIRPYSHSYELLQTLYQGCPILVLETFDMVGLKSGVSNSFSSGGPQNNSMIANK</sequence>
<keyword evidence="1" id="KW-0732">Signal</keyword>